<dbReference type="SUPFAM" id="SSF53474">
    <property type="entry name" value="alpha/beta-Hydrolases"/>
    <property type="match status" value="1"/>
</dbReference>
<evidence type="ECO:0000313" key="6">
    <source>
        <dbReference type="EMBL" id="KAF2792057.1"/>
    </source>
</evidence>
<dbReference type="EMBL" id="MU001988">
    <property type="protein sequence ID" value="KAF2792057.1"/>
    <property type="molecule type" value="Genomic_DNA"/>
</dbReference>
<organism evidence="6 7">
    <name type="scientific">Melanomma pulvis-pyrius CBS 109.77</name>
    <dbReference type="NCBI Taxonomy" id="1314802"/>
    <lineage>
        <taxon>Eukaryota</taxon>
        <taxon>Fungi</taxon>
        <taxon>Dikarya</taxon>
        <taxon>Ascomycota</taxon>
        <taxon>Pezizomycotina</taxon>
        <taxon>Dothideomycetes</taxon>
        <taxon>Pleosporomycetidae</taxon>
        <taxon>Pleosporales</taxon>
        <taxon>Melanommataceae</taxon>
        <taxon>Melanomma</taxon>
    </lineage>
</organism>
<accession>A0A6A6X830</accession>
<gene>
    <name evidence="6" type="ORF">K505DRAFT_408859</name>
</gene>
<feature type="domain" description="Carboxylesterase type B" evidence="5">
    <location>
        <begin position="364"/>
        <end position="463"/>
    </location>
</feature>
<evidence type="ECO:0000256" key="2">
    <source>
        <dbReference type="ARBA" id="ARBA00022801"/>
    </source>
</evidence>
<feature type="chain" id="PRO_5025716694" description="Carboxylic ester hydrolase" evidence="3">
    <location>
        <begin position="20"/>
        <end position="504"/>
    </location>
</feature>
<dbReference type="Pfam" id="PF00135">
    <property type="entry name" value="COesterase"/>
    <property type="match status" value="2"/>
</dbReference>
<sequence length="504" mass="54677">MVIVLGLLLAILQLQPAYAVSSLTIETTSGPVTGLINGTTPNVAQFLGIPYAEPPVRERRWLPSILKSREDHIDATRFGQNCPQFEGNASNIWNTDAPEFNIPGNPKGENCLFANVWAPWNSNNTEKLPVIAWIYGGGFQSGGGDVEYQIPSRWIERSQKHIVVGINYRVNIFGFPNAAGLNGSNQNLGLLDQRLGMEWVRSNIANFGGDPARITLWGQSSGAMSVDYFNFAYPEDPIVSGLIITSGSALLPLGFDTIADHSNFTYVANHFSCNSSTPQIEIDCLRNVSSSAIISFLKDRADAGTPSLAFNPVVDNRTKFANFTARALAGNYTKKPAIIGTNVNEGEGFLPYNRIYGPDITAAHAFTLSAFLCPIVKSTSNRYATGVPTFRYLYGGNFSNIAPQWWEGAYHAAQLPLVFGTHGIVRGASTPFETQVSMKMQDYWLAFAEDPVAGLPALGWEKYSPDGDAVLIGREGVVTQPIAESRLEDSCDGENPKPGASPPP</sequence>
<feature type="region of interest" description="Disordered" evidence="4">
    <location>
        <begin position="482"/>
        <end position="504"/>
    </location>
</feature>
<dbReference type="InterPro" id="IPR019826">
    <property type="entry name" value="Carboxylesterase_B_AS"/>
</dbReference>
<protein>
    <recommendedName>
        <fullName evidence="3">Carboxylic ester hydrolase</fullName>
        <ecNumber evidence="3">3.1.1.-</ecNumber>
    </recommendedName>
</protein>
<reference evidence="6" key="1">
    <citation type="journal article" date="2020" name="Stud. Mycol.">
        <title>101 Dothideomycetes genomes: a test case for predicting lifestyles and emergence of pathogens.</title>
        <authorList>
            <person name="Haridas S."/>
            <person name="Albert R."/>
            <person name="Binder M."/>
            <person name="Bloem J."/>
            <person name="Labutti K."/>
            <person name="Salamov A."/>
            <person name="Andreopoulos B."/>
            <person name="Baker S."/>
            <person name="Barry K."/>
            <person name="Bills G."/>
            <person name="Bluhm B."/>
            <person name="Cannon C."/>
            <person name="Castanera R."/>
            <person name="Culley D."/>
            <person name="Daum C."/>
            <person name="Ezra D."/>
            <person name="Gonzalez J."/>
            <person name="Henrissat B."/>
            <person name="Kuo A."/>
            <person name="Liang C."/>
            <person name="Lipzen A."/>
            <person name="Lutzoni F."/>
            <person name="Magnuson J."/>
            <person name="Mondo S."/>
            <person name="Nolan M."/>
            <person name="Ohm R."/>
            <person name="Pangilinan J."/>
            <person name="Park H.-J."/>
            <person name="Ramirez L."/>
            <person name="Alfaro M."/>
            <person name="Sun H."/>
            <person name="Tritt A."/>
            <person name="Yoshinaga Y."/>
            <person name="Zwiers L.-H."/>
            <person name="Turgeon B."/>
            <person name="Goodwin S."/>
            <person name="Spatafora J."/>
            <person name="Crous P."/>
            <person name="Grigoriev I."/>
        </authorList>
    </citation>
    <scope>NUCLEOTIDE SEQUENCE</scope>
    <source>
        <strain evidence="6">CBS 109.77</strain>
    </source>
</reference>
<evidence type="ECO:0000256" key="3">
    <source>
        <dbReference type="RuleBase" id="RU361235"/>
    </source>
</evidence>
<evidence type="ECO:0000256" key="1">
    <source>
        <dbReference type="ARBA" id="ARBA00005964"/>
    </source>
</evidence>
<keyword evidence="2 3" id="KW-0378">Hydrolase</keyword>
<dbReference type="Gene3D" id="3.40.50.1820">
    <property type="entry name" value="alpha/beta hydrolase"/>
    <property type="match status" value="2"/>
</dbReference>
<feature type="signal peptide" evidence="3">
    <location>
        <begin position="1"/>
        <end position="19"/>
    </location>
</feature>
<dbReference type="InterPro" id="IPR002018">
    <property type="entry name" value="CarbesteraseB"/>
</dbReference>
<dbReference type="PANTHER" id="PTHR43918:SF4">
    <property type="entry name" value="CARBOXYLIC ESTER HYDROLASE"/>
    <property type="match status" value="1"/>
</dbReference>
<dbReference type="InterPro" id="IPR050654">
    <property type="entry name" value="AChE-related_enzymes"/>
</dbReference>
<feature type="domain" description="Carboxylesterase type B" evidence="5">
    <location>
        <begin position="23"/>
        <end position="352"/>
    </location>
</feature>
<dbReference type="Proteomes" id="UP000799757">
    <property type="component" value="Unassembled WGS sequence"/>
</dbReference>
<comment type="similarity">
    <text evidence="1 3">Belongs to the type-B carboxylesterase/lipase family.</text>
</comment>
<dbReference type="OrthoDB" id="408631at2759"/>
<proteinExistence type="inferred from homology"/>
<dbReference type="AlphaFoldDB" id="A0A6A6X830"/>
<evidence type="ECO:0000256" key="4">
    <source>
        <dbReference type="SAM" id="MobiDB-lite"/>
    </source>
</evidence>
<evidence type="ECO:0000259" key="5">
    <source>
        <dbReference type="Pfam" id="PF00135"/>
    </source>
</evidence>
<keyword evidence="3" id="KW-0732">Signal</keyword>
<name>A0A6A6X830_9PLEO</name>
<dbReference type="InterPro" id="IPR029058">
    <property type="entry name" value="AB_hydrolase_fold"/>
</dbReference>
<dbReference type="PANTHER" id="PTHR43918">
    <property type="entry name" value="ACETYLCHOLINESTERASE"/>
    <property type="match status" value="1"/>
</dbReference>
<dbReference type="EC" id="3.1.1.-" evidence="3"/>
<dbReference type="PROSITE" id="PS00122">
    <property type="entry name" value="CARBOXYLESTERASE_B_1"/>
    <property type="match status" value="1"/>
</dbReference>
<evidence type="ECO:0000313" key="7">
    <source>
        <dbReference type="Proteomes" id="UP000799757"/>
    </source>
</evidence>
<keyword evidence="7" id="KW-1185">Reference proteome</keyword>
<dbReference type="GO" id="GO:0052689">
    <property type="term" value="F:carboxylic ester hydrolase activity"/>
    <property type="evidence" value="ECO:0007669"/>
    <property type="project" value="TreeGrafter"/>
</dbReference>